<evidence type="ECO:0000256" key="4">
    <source>
        <dbReference type="ARBA" id="ARBA00022614"/>
    </source>
</evidence>
<keyword evidence="12" id="KW-0675">Receptor</keyword>
<reference evidence="18" key="1">
    <citation type="submission" date="2022-12" db="EMBL/GenBank/DDBJ databases">
        <title>Draft genome assemblies for two species of Escallonia (Escalloniales).</title>
        <authorList>
            <person name="Chanderbali A."/>
            <person name="Dervinis C."/>
            <person name="Anghel I."/>
            <person name="Soltis D."/>
            <person name="Soltis P."/>
            <person name="Zapata F."/>
        </authorList>
    </citation>
    <scope>NUCLEOTIDE SEQUENCE</scope>
    <source>
        <strain evidence="18">UCBG92.1500</strain>
        <tissue evidence="18">Leaf</tissue>
    </source>
</reference>
<comment type="similarity">
    <text evidence="2">Belongs to the protein kinase superfamily. Ser/Thr protein kinase family.</text>
</comment>
<dbReference type="InterPro" id="IPR003591">
    <property type="entry name" value="Leu-rich_rpt_typical-subtyp"/>
</dbReference>
<dbReference type="PROSITE" id="PS00108">
    <property type="entry name" value="PROTEIN_KINASE_ST"/>
    <property type="match status" value="1"/>
</dbReference>
<evidence type="ECO:0000256" key="16">
    <source>
        <dbReference type="SAM" id="SignalP"/>
    </source>
</evidence>
<organism evidence="18 19">
    <name type="scientific">Escallonia rubra</name>
    <dbReference type="NCBI Taxonomy" id="112253"/>
    <lineage>
        <taxon>Eukaryota</taxon>
        <taxon>Viridiplantae</taxon>
        <taxon>Streptophyta</taxon>
        <taxon>Embryophyta</taxon>
        <taxon>Tracheophyta</taxon>
        <taxon>Spermatophyta</taxon>
        <taxon>Magnoliopsida</taxon>
        <taxon>eudicotyledons</taxon>
        <taxon>Gunneridae</taxon>
        <taxon>Pentapetalae</taxon>
        <taxon>asterids</taxon>
        <taxon>campanulids</taxon>
        <taxon>Escalloniales</taxon>
        <taxon>Escalloniaceae</taxon>
        <taxon>Escallonia</taxon>
    </lineage>
</organism>
<dbReference type="SMART" id="SM00369">
    <property type="entry name" value="LRR_TYP"/>
    <property type="match status" value="3"/>
</dbReference>
<keyword evidence="5 15" id="KW-0812">Transmembrane</keyword>
<dbReference type="AlphaFoldDB" id="A0AA88UE56"/>
<keyword evidence="11 15" id="KW-0472">Membrane</keyword>
<accession>A0AA88UE56</accession>
<keyword evidence="6 16" id="KW-0732">Signal</keyword>
<dbReference type="InterPro" id="IPR001611">
    <property type="entry name" value="Leu-rich_rpt"/>
</dbReference>
<evidence type="ECO:0000256" key="7">
    <source>
        <dbReference type="ARBA" id="ARBA00022737"/>
    </source>
</evidence>
<keyword evidence="4" id="KW-0433">Leucine-rich repeat</keyword>
<dbReference type="GO" id="GO:0006952">
    <property type="term" value="P:defense response"/>
    <property type="evidence" value="ECO:0007669"/>
    <property type="project" value="UniProtKB-ARBA"/>
</dbReference>
<name>A0AA88UE56_9ASTE</name>
<dbReference type="SMART" id="SM00220">
    <property type="entry name" value="S_TKc"/>
    <property type="match status" value="1"/>
</dbReference>
<feature type="transmembrane region" description="Helical" evidence="15">
    <location>
        <begin position="318"/>
        <end position="341"/>
    </location>
</feature>
<proteinExistence type="inferred from homology"/>
<dbReference type="InterPro" id="IPR008271">
    <property type="entry name" value="Ser/Thr_kinase_AS"/>
</dbReference>
<dbReference type="FunFam" id="3.80.10.10:FF:000722">
    <property type="entry name" value="Leucine-rich repeat receptor-like protein kinase"/>
    <property type="match status" value="1"/>
</dbReference>
<dbReference type="GO" id="GO:0051707">
    <property type="term" value="P:response to other organism"/>
    <property type="evidence" value="ECO:0007669"/>
    <property type="project" value="UniProtKB-ARBA"/>
</dbReference>
<feature type="region of interest" description="Disordered" evidence="14">
    <location>
        <begin position="280"/>
        <end position="308"/>
    </location>
</feature>
<keyword evidence="3" id="KW-0597">Phosphoprotein</keyword>
<evidence type="ECO:0000256" key="10">
    <source>
        <dbReference type="ARBA" id="ARBA00022989"/>
    </source>
</evidence>
<evidence type="ECO:0000313" key="19">
    <source>
        <dbReference type="Proteomes" id="UP001187471"/>
    </source>
</evidence>
<dbReference type="EMBL" id="JAVXUO010001520">
    <property type="protein sequence ID" value="KAK2981479.1"/>
    <property type="molecule type" value="Genomic_DNA"/>
</dbReference>
<dbReference type="Pfam" id="PF08263">
    <property type="entry name" value="LRRNT_2"/>
    <property type="match status" value="1"/>
</dbReference>
<evidence type="ECO:0000256" key="3">
    <source>
        <dbReference type="ARBA" id="ARBA00022553"/>
    </source>
</evidence>
<keyword evidence="8" id="KW-0547">Nucleotide-binding</keyword>
<protein>
    <recommendedName>
        <fullName evidence="17">Protein kinase domain-containing protein</fullName>
    </recommendedName>
</protein>
<evidence type="ECO:0000256" key="6">
    <source>
        <dbReference type="ARBA" id="ARBA00022729"/>
    </source>
</evidence>
<feature type="chain" id="PRO_5041637375" description="Protein kinase domain-containing protein" evidence="16">
    <location>
        <begin position="21"/>
        <end position="713"/>
    </location>
</feature>
<dbReference type="InterPro" id="IPR046959">
    <property type="entry name" value="PRK1-6/SRF4-like"/>
</dbReference>
<evidence type="ECO:0000256" key="15">
    <source>
        <dbReference type="SAM" id="Phobius"/>
    </source>
</evidence>
<evidence type="ECO:0000256" key="12">
    <source>
        <dbReference type="ARBA" id="ARBA00023170"/>
    </source>
</evidence>
<evidence type="ECO:0000256" key="2">
    <source>
        <dbReference type="ARBA" id="ARBA00008684"/>
    </source>
</evidence>
<dbReference type="PROSITE" id="PS50011">
    <property type="entry name" value="PROTEIN_KINASE_DOM"/>
    <property type="match status" value="1"/>
</dbReference>
<dbReference type="PANTHER" id="PTHR48007:SF83">
    <property type="entry name" value="PROTEIN KINASE DOMAIN-CONTAINING PROTEIN"/>
    <property type="match status" value="1"/>
</dbReference>
<evidence type="ECO:0000313" key="18">
    <source>
        <dbReference type="EMBL" id="KAK2981479.1"/>
    </source>
</evidence>
<dbReference type="Pfam" id="PF00560">
    <property type="entry name" value="LRR_1"/>
    <property type="match status" value="5"/>
</dbReference>
<feature type="domain" description="Protein kinase" evidence="17">
    <location>
        <begin position="405"/>
        <end position="708"/>
    </location>
</feature>
<evidence type="ECO:0000256" key="9">
    <source>
        <dbReference type="ARBA" id="ARBA00022840"/>
    </source>
</evidence>
<evidence type="ECO:0000256" key="13">
    <source>
        <dbReference type="ARBA" id="ARBA00023180"/>
    </source>
</evidence>
<keyword evidence="10 15" id="KW-1133">Transmembrane helix</keyword>
<dbReference type="GO" id="GO:0004672">
    <property type="term" value="F:protein kinase activity"/>
    <property type="evidence" value="ECO:0007669"/>
    <property type="project" value="InterPro"/>
</dbReference>
<dbReference type="CDD" id="cd14066">
    <property type="entry name" value="STKc_IRAK"/>
    <property type="match status" value="1"/>
</dbReference>
<dbReference type="InterPro" id="IPR032675">
    <property type="entry name" value="LRR_dom_sf"/>
</dbReference>
<dbReference type="SUPFAM" id="SSF56112">
    <property type="entry name" value="Protein kinase-like (PK-like)"/>
    <property type="match status" value="1"/>
</dbReference>
<comment type="subcellular location">
    <subcellularLocation>
        <location evidence="1">Membrane</location>
        <topology evidence="1">Single-pass type I membrane protein</topology>
    </subcellularLocation>
</comment>
<dbReference type="InterPro" id="IPR000719">
    <property type="entry name" value="Prot_kinase_dom"/>
</dbReference>
<dbReference type="SUPFAM" id="SSF52058">
    <property type="entry name" value="L domain-like"/>
    <property type="match status" value="1"/>
</dbReference>
<feature type="compositionally biased region" description="Low complexity" evidence="14">
    <location>
        <begin position="282"/>
        <end position="303"/>
    </location>
</feature>
<dbReference type="PANTHER" id="PTHR48007">
    <property type="entry name" value="LEUCINE-RICH REPEAT RECEPTOR-LIKE PROTEIN KINASE PXC1"/>
    <property type="match status" value="1"/>
</dbReference>
<gene>
    <name evidence="18" type="ORF">RJ640_021920</name>
</gene>
<dbReference type="Gene3D" id="1.10.510.10">
    <property type="entry name" value="Transferase(Phosphotransferase) domain 1"/>
    <property type="match status" value="1"/>
</dbReference>
<dbReference type="InterPro" id="IPR013210">
    <property type="entry name" value="LRR_N_plant-typ"/>
</dbReference>
<comment type="caution">
    <text evidence="18">The sequence shown here is derived from an EMBL/GenBank/DDBJ whole genome shotgun (WGS) entry which is preliminary data.</text>
</comment>
<dbReference type="Proteomes" id="UP001187471">
    <property type="component" value="Unassembled WGS sequence"/>
</dbReference>
<evidence type="ECO:0000259" key="17">
    <source>
        <dbReference type="PROSITE" id="PS50011"/>
    </source>
</evidence>
<dbReference type="Gene3D" id="3.30.200.20">
    <property type="entry name" value="Phosphorylase Kinase, domain 1"/>
    <property type="match status" value="1"/>
</dbReference>
<dbReference type="Pfam" id="PF00069">
    <property type="entry name" value="Pkinase"/>
    <property type="match status" value="1"/>
</dbReference>
<dbReference type="InterPro" id="IPR011009">
    <property type="entry name" value="Kinase-like_dom_sf"/>
</dbReference>
<evidence type="ECO:0000256" key="11">
    <source>
        <dbReference type="ARBA" id="ARBA00023136"/>
    </source>
</evidence>
<feature type="signal peptide" evidence="16">
    <location>
        <begin position="1"/>
        <end position="20"/>
    </location>
</feature>
<evidence type="ECO:0000256" key="14">
    <source>
        <dbReference type="SAM" id="MobiDB-lite"/>
    </source>
</evidence>
<dbReference type="FunFam" id="3.30.200.20:FF:000467">
    <property type="entry name" value="Leucine-rich repeat receptor-like protein kinase"/>
    <property type="match status" value="1"/>
</dbReference>
<dbReference type="GO" id="GO:0005524">
    <property type="term" value="F:ATP binding"/>
    <property type="evidence" value="ECO:0007669"/>
    <property type="project" value="UniProtKB-KW"/>
</dbReference>
<keyword evidence="19" id="KW-1185">Reference proteome</keyword>
<dbReference type="FunFam" id="1.10.510.10:FF:000782">
    <property type="entry name" value="Leucine-rich repeat protein kinase family protein"/>
    <property type="match status" value="1"/>
</dbReference>
<evidence type="ECO:0000256" key="8">
    <source>
        <dbReference type="ARBA" id="ARBA00022741"/>
    </source>
</evidence>
<keyword evidence="9" id="KW-0067">ATP-binding</keyword>
<keyword evidence="7" id="KW-0677">Repeat</keyword>
<evidence type="ECO:0000256" key="5">
    <source>
        <dbReference type="ARBA" id="ARBA00022692"/>
    </source>
</evidence>
<evidence type="ECO:0000256" key="1">
    <source>
        <dbReference type="ARBA" id="ARBA00004479"/>
    </source>
</evidence>
<dbReference type="FunFam" id="3.80.10.10:FF:000101">
    <property type="entry name" value="LRR receptor-like serine/threonine-protein kinase ERECTA"/>
    <property type="match status" value="1"/>
</dbReference>
<dbReference type="Gene3D" id="3.80.10.10">
    <property type="entry name" value="Ribonuclease Inhibitor"/>
    <property type="match status" value="2"/>
</dbReference>
<keyword evidence="13" id="KW-0325">Glycoprotein</keyword>
<sequence length="713" mass="77885">MLPLLLFILVLCNSNFLVGSLNDEGYALLSLKQSIREDPGGSLNNWNYSDENPCSWNGITCKQEKVVSVSIPKQKLSGFLPTALGALSELRHVNLRSNRLFGSLPVELFRAQGLQSLVLYGNSFSGSLPIEIGKLNYLQTLDLSQNFFNGSLPTALIQCKRLKTLDLSRNNFTGSLPLGFGANLVSLEKLDLSYNKFAGLIPSDLGNLSNLQGTVDLSHNLFNGTIPASLGNLPEKVYIDLTYNNLMGPIPQNGALMNRGPTAFIGNPGLCGPPLKNPCTPDSPAASSPSSYPYLPSNYPPQSTGNGKGAKGRLSKSAVIAIVVSDVIGICLIGLLFSYCYSRVCGCSNRKDGSGYGFEKGVKKVRKECLCFRKDESETLSENVEQYDLVPLDTQVAFDLDELLKASAFVLGKSGIGIVYKVVLEDGITLAVRRLGEGGSQRLKEFQTEVEAIGKLRHPNIVTLRAYYWSVDEKLLIYDYLTNGNLATALHGRPGMVSFTPLTWSDRLKIMKGTAKGLVYLHEYSPKKYVHGDVKPSNILLGQDMEPRISDFGLGRLANIAGGSPTLQSSRMTAEKPQQRQHGMPSEVLAANSAVNSGSYYLAPEALKAVKPSQKWDVYSYGVILLEMISGRSPLVQVGASEMDLVQWIHLCIEEKKPFSDVLDPYLAPDVDKEEEMIAVLKIAMACIHSSPERRPTMRHISDTLERLGDSID</sequence>
<dbReference type="GO" id="GO:0016020">
    <property type="term" value="C:membrane"/>
    <property type="evidence" value="ECO:0007669"/>
    <property type="project" value="UniProtKB-SubCell"/>
</dbReference>